<evidence type="ECO:0000256" key="1">
    <source>
        <dbReference type="ARBA" id="ARBA00022574"/>
    </source>
</evidence>
<evidence type="ECO:0000259" key="6">
    <source>
        <dbReference type="Pfam" id="PF25469"/>
    </source>
</evidence>
<evidence type="ECO:0000256" key="3">
    <source>
        <dbReference type="PROSITE-ProRule" id="PRU00221"/>
    </source>
</evidence>
<dbReference type="PANTHER" id="PTHR19871">
    <property type="entry name" value="BETA TRANSDUCIN-RELATED PROTEIN"/>
    <property type="match status" value="1"/>
</dbReference>
<dbReference type="InterPro" id="IPR015943">
    <property type="entry name" value="WD40/YVTN_repeat-like_dom_sf"/>
</dbReference>
<dbReference type="RefSeq" id="XP_002741817.1">
    <property type="nucleotide sequence ID" value="XM_002741771.1"/>
</dbReference>
<dbReference type="Gene3D" id="2.130.10.10">
    <property type="entry name" value="YVTN repeat-like/Quinoprotein amine dehydrogenase"/>
    <property type="match status" value="3"/>
</dbReference>
<dbReference type="Gene3D" id="3.40.50.300">
    <property type="entry name" value="P-loop containing nucleotide triphosphate hydrolases"/>
    <property type="match status" value="1"/>
</dbReference>
<keyword evidence="7" id="KW-1185">Reference proteome</keyword>
<dbReference type="InterPro" id="IPR020472">
    <property type="entry name" value="WD40_PAC1"/>
</dbReference>
<name>A0ABM0H125_SACKO</name>
<dbReference type="PROSITE" id="PS00678">
    <property type="entry name" value="WD_REPEATS_1"/>
    <property type="match status" value="2"/>
</dbReference>
<dbReference type="InterPro" id="IPR019775">
    <property type="entry name" value="WD40_repeat_CS"/>
</dbReference>
<dbReference type="SUPFAM" id="SSF52540">
    <property type="entry name" value="P-loop containing nucleoside triphosphate hydrolases"/>
    <property type="match status" value="1"/>
</dbReference>
<dbReference type="PRINTS" id="PR00320">
    <property type="entry name" value="GPROTEINBRPT"/>
</dbReference>
<dbReference type="InterPro" id="IPR001680">
    <property type="entry name" value="WD40_rpt"/>
</dbReference>
<feature type="compositionally biased region" description="Acidic residues" evidence="4">
    <location>
        <begin position="1727"/>
        <end position="1736"/>
    </location>
</feature>
<organism evidence="7 8">
    <name type="scientific">Saccoglossus kowalevskii</name>
    <name type="common">Acorn worm</name>
    <dbReference type="NCBI Taxonomy" id="10224"/>
    <lineage>
        <taxon>Eukaryota</taxon>
        <taxon>Metazoa</taxon>
        <taxon>Hemichordata</taxon>
        <taxon>Enteropneusta</taxon>
        <taxon>Harrimaniidae</taxon>
        <taxon>Saccoglossus</taxon>
    </lineage>
</organism>
<feature type="repeat" description="WD" evidence="3">
    <location>
        <begin position="1260"/>
        <end position="1303"/>
    </location>
</feature>
<gene>
    <name evidence="8" type="primary">LOC100368861</name>
</gene>
<feature type="compositionally biased region" description="Basic and acidic residues" evidence="4">
    <location>
        <begin position="1798"/>
        <end position="1808"/>
    </location>
</feature>
<dbReference type="SMART" id="SM00320">
    <property type="entry name" value="WD40"/>
    <property type="match status" value="7"/>
</dbReference>
<feature type="repeat" description="WD" evidence="3">
    <location>
        <begin position="1593"/>
        <end position="1634"/>
    </location>
</feature>
<dbReference type="Gene3D" id="1.25.40.370">
    <property type="match status" value="1"/>
</dbReference>
<evidence type="ECO:0000313" key="7">
    <source>
        <dbReference type="Proteomes" id="UP000694865"/>
    </source>
</evidence>
<dbReference type="GeneID" id="100368861"/>
<dbReference type="InterPro" id="IPR041664">
    <property type="entry name" value="AAA_16"/>
</dbReference>
<feature type="compositionally biased region" description="Polar residues" evidence="4">
    <location>
        <begin position="1764"/>
        <end position="1776"/>
    </location>
</feature>
<dbReference type="InterPro" id="IPR052752">
    <property type="entry name" value="NACHT-WD_repeat"/>
</dbReference>
<evidence type="ECO:0000259" key="5">
    <source>
        <dbReference type="Pfam" id="PF13191"/>
    </source>
</evidence>
<evidence type="ECO:0000313" key="8">
    <source>
        <dbReference type="RefSeq" id="XP_002741817.1"/>
    </source>
</evidence>
<protein>
    <submittedName>
        <fullName evidence="8">NACHT and WD repeat domain-containing protein 1-like</fullName>
    </submittedName>
</protein>
<accession>A0ABM0H125</accession>
<keyword evidence="2" id="KW-0677">Repeat</keyword>
<dbReference type="PROSITE" id="PS50082">
    <property type="entry name" value="WD_REPEATS_2"/>
    <property type="match status" value="4"/>
</dbReference>
<dbReference type="SUPFAM" id="SSF82171">
    <property type="entry name" value="DPP6 N-terminal domain-like"/>
    <property type="match status" value="1"/>
</dbReference>
<feature type="compositionally biased region" description="Basic and acidic residues" evidence="4">
    <location>
        <begin position="1676"/>
        <end position="1686"/>
    </location>
</feature>
<dbReference type="InterPro" id="IPR057588">
    <property type="entry name" value="NWD1/2-like_WH"/>
</dbReference>
<dbReference type="InterPro" id="IPR011047">
    <property type="entry name" value="Quinoprotein_ADH-like_sf"/>
</dbReference>
<dbReference type="PROSITE" id="PS50294">
    <property type="entry name" value="WD_REPEATS_REGION"/>
    <property type="match status" value="3"/>
</dbReference>
<keyword evidence="1 3" id="KW-0853">WD repeat</keyword>
<dbReference type="SUPFAM" id="SSF50998">
    <property type="entry name" value="Quinoprotein alcohol dehydrogenase-like"/>
    <property type="match status" value="1"/>
</dbReference>
<dbReference type="InterPro" id="IPR027417">
    <property type="entry name" value="P-loop_NTPase"/>
</dbReference>
<sequence>MSEQTEQLLLGRLGKPLPAVRSRIVRIFTSSTFTDTSVERNALMQDVYPKLRDYCKSKYGLEFQVVDMRWGVRDEATDDHMTSQLCMNEIAACQRLSIGPNFVTFLCQKYGYRPFPPKIPDDEFKSFISILTEENQSVELLQEWFKKDENADPAIWILQPISSILKHYNDNEHEDEMAEDRQKWWNVLEHLQKQLRYVSDISQKNGMITEQQRAKYTISVTHDEVLHGILDYDTKRENHCLCFVRKFEDLPQRIEEKEAQNYIDINWENNTVDEAAQEILNDLRDTKVPGCLDKANIIVSNLNSWSAKGIDVDIPEHKQYLNQFLERFNDVIVELIDRAVEDDKNNLSNHPVYEEILQHLTFCDSKCQSFHGREDLLSCIKDYLGECVENSMKGFPLIVHGESGSGKTSVIAKAAYLAGSEWCVTNNTASIVRFLGTTPASTGIRQLLKSLCKHILCIYGDTTQEIPDGYFQLVQLFPKLLQYATQSKPLVIFLDSLDQLSSVEGAHRMAWLPRRLPAHVAMVVSTLPEEHSILKTLKTILPEETRYQEVNKLSIDDSTFIMQSWLKSINRVNTDGQQQIVSNAIQQCSLPLFLKLLFNQASSWQSYLSTDNINVQPSVKDMISIIFDRLEEYHGKVLVSHALSYMTISQNGIGEAELEDLLSLDDEVLQDVYAYWLPPTRRIPQLLWTRIRAEINDYLVERESEGSRVIYWYHRQFIEVAAERYLHDSEFVTQLHMLCAEYFIGKWSGGKKKTFEYTDEQMKKFNKTEKQDEADRMVSTQPLEFETGKFNIRKLEQLPYHLIHARNPDLLKEYTLCNFQFISAKLRGMSLGEVLQDFTMALAKYEDDDEIALTSDTLRLGASNIREHPDNLKVELIGRLKDSKETFLHQLVSDAEQAESVELPLIPYNQCYPPPGGPLRTQLLGHTDEVTSLAVTSDNMYIVSGSKDKTAIVWEIEGSSLLHRLEGHHESPIANVGIAPNNLMTVTYCYTSKKNSDTSDEINVWNIESGEHFLTLEGHTGNSKCDMTFTSDSKYAVSAMYTDQLDNNIQKSGHYFMVWSLEDGQKLYSRVEAHADYINDIAVGRSSEGCYLVVTCGDKQDPCIKIWDLLTGQSIHEIRDKVIPRHNPCKQLSTSKNGRYIAFHFDRPGILDVSNGEFTYLGKVEVDNAGIVKFLDNHKHVLFKNDGHVETAFVFNTDDNEIVRHVLFPGGHGGSIKQLYHTNGWETIITRHDKFEKGIVWKLDQSDNPLMCITCTPLGNLSHNNIVNTMVFVNDSPATFAITGSSDKSIKIWNIRSFAQTAKSIRNLKEDFNLEESETFAERKPHFRQIVNRVVSLDEEKRVAILDNHGCNISLYDVTEGQLISSRESVGHAKGIGIAATVNGNRLLSLGGHDLTEYNSETLEPLTDKSTQVDVPCNGLLISNNNSVGLLLAGSRQIDEIVLYNIDNGETLKKYKPHSGVGNIILLTDQRMLLLCNNHLTMVDLNTAEDIYNHNYNPNDANDFMICGAMTSDEKILVTGYGNGIIKMFEVQSGNNIRETKAHESQLRNGHEHEEKIFTDITMSFDDSFFVTASSDQTAKVWDVSSLEQIHVLKGHTNTVMNAKITGDDQFILTSSTEIFFKVWNAKSGEHLVNIMGYSLISTMFILPQTNRVVVTTADERVMFFKVQNIQSQCEQKEVEESKSEEIIQSNEMNDTEQRDVSTPTQQSPTPTVNDNVVLEEQSSETPTEDVDEESSEPSVSKTVEDENVVREQSPEPPKEDFAQESSPSPVTQNGVADQVPEDEVPSAPTTEQPQEPAKVESQVEQRQAKPSTPVPLQPESVKNTPPKHTDPAKHKIQQSYRPPVQPSPGRFMVVLTQLNVTLDCTLQSLRILGVDMATITVKTLMVVETPLNTVTRLPLCNSYKFDFQDYFKVEFLLFSRISTGSSLGVPHSSAAWAEPVEIRGTVVHVLAMWNVL</sequence>
<reference evidence="8" key="1">
    <citation type="submission" date="2025-08" db="UniProtKB">
        <authorList>
            <consortium name="RefSeq"/>
        </authorList>
    </citation>
    <scope>IDENTIFICATION</scope>
    <source>
        <tissue evidence="8">Testes</tissue>
    </source>
</reference>
<dbReference type="Pfam" id="PF00400">
    <property type="entry name" value="WD40"/>
    <property type="match status" value="4"/>
</dbReference>
<feature type="compositionally biased region" description="Basic and acidic residues" evidence="4">
    <location>
        <begin position="1743"/>
        <end position="1762"/>
    </location>
</feature>
<feature type="region of interest" description="Disordered" evidence="4">
    <location>
        <begin position="1676"/>
        <end position="1844"/>
    </location>
</feature>
<dbReference type="Pfam" id="PF25469">
    <property type="entry name" value="WHD_NWD1"/>
    <property type="match status" value="1"/>
</dbReference>
<dbReference type="Proteomes" id="UP000694865">
    <property type="component" value="Unplaced"/>
</dbReference>
<evidence type="ECO:0000256" key="2">
    <source>
        <dbReference type="ARBA" id="ARBA00022737"/>
    </source>
</evidence>
<feature type="repeat" description="WD" evidence="3">
    <location>
        <begin position="923"/>
        <end position="964"/>
    </location>
</feature>
<feature type="domain" description="Orc1-like AAA ATPase" evidence="5">
    <location>
        <begin position="370"/>
        <end position="520"/>
    </location>
</feature>
<dbReference type="PANTHER" id="PTHR19871:SF14">
    <property type="entry name" value="DUF4062 DOMAIN-CONTAINING PROTEIN"/>
    <property type="match status" value="1"/>
</dbReference>
<dbReference type="Pfam" id="PF13191">
    <property type="entry name" value="AAA_16"/>
    <property type="match status" value="1"/>
</dbReference>
<evidence type="ECO:0000256" key="4">
    <source>
        <dbReference type="SAM" id="MobiDB-lite"/>
    </source>
</evidence>
<feature type="domain" description="NWD1/2-like winged helix-turn-helix" evidence="6">
    <location>
        <begin position="616"/>
        <end position="729"/>
    </location>
</feature>
<feature type="compositionally biased region" description="Low complexity" evidence="4">
    <location>
        <begin position="1702"/>
        <end position="1712"/>
    </location>
</feature>
<proteinExistence type="predicted"/>
<feature type="repeat" description="WD" evidence="3">
    <location>
        <begin position="1551"/>
        <end position="1592"/>
    </location>
</feature>